<protein>
    <submittedName>
        <fullName evidence="5">Extracellular solute-binding protein</fullName>
    </submittedName>
</protein>
<dbReference type="InterPro" id="IPR050490">
    <property type="entry name" value="Bact_solute-bd_prot1"/>
</dbReference>
<dbReference type="Pfam" id="PF01547">
    <property type="entry name" value="SBP_bac_1"/>
    <property type="match status" value="1"/>
</dbReference>
<accession>A0A6B1D2M2</accession>
<dbReference type="PROSITE" id="PS51318">
    <property type="entry name" value="TAT"/>
    <property type="match status" value="1"/>
</dbReference>
<dbReference type="InterPro" id="IPR006059">
    <property type="entry name" value="SBP"/>
</dbReference>
<name>A0A6B1D2M2_9CHLR</name>
<sequence length="537" mass="59520">MTHRPDTATKLSETARVSPDSPLHSAARIAWRPRYKHCPLTFSEKEVLMRSGVHRKKESCRMSSQENRVSRRSFLRLTGVGAGAVAVAACVPAAPGAETAGGDSASPAAEVREIVWSTWAGGDAEIKLKQETVEVFNTDRGDGMGINCSVRIITDYMGYFTKVETSFAGGDAPDAIWCDHRLWGGWIFAGWLRDLKPLVDLEPEDSSIRLVLDIIPEYSHSYVGGVYGIPHLIQIMGTWVNKEMFEEAGIDLPPVNWGDPSWTAERVTEIAQALTKRDSDGNAEQLGINIPCCILGGGPGYALVQSNGGLAFDEGWTEWLMDEDPASDVVQWAYDNFNVHKTAPTPQESQAGISFWTGKVAMDMAWLTWPARLVEASYGQWTPSPHPLPMFKEPKEWAHGIPIACSQQSEHPEAVLEFARWMVEEGDDLNVGLGYAAPMLDKHADLLLTHAPGLDYVTEELLKMPREPFLQALDYADVVNPHFPRWFIVNRDIWTPKVHDVLIVGEQTNAQELIAAVEPEVQEQIELGMKDLEEFGS</sequence>
<dbReference type="GO" id="GO:0030313">
    <property type="term" value="C:cell envelope"/>
    <property type="evidence" value="ECO:0007669"/>
    <property type="project" value="UniProtKB-SubCell"/>
</dbReference>
<dbReference type="Gene3D" id="3.40.190.10">
    <property type="entry name" value="Periplasmic binding protein-like II"/>
    <property type="match status" value="1"/>
</dbReference>
<comment type="subcellular location">
    <subcellularLocation>
        <location evidence="1">Cell envelope</location>
    </subcellularLocation>
</comment>
<organism evidence="5">
    <name type="scientific">Caldilineaceae bacterium SB0661_bin_32</name>
    <dbReference type="NCBI Taxonomy" id="2605255"/>
    <lineage>
        <taxon>Bacteria</taxon>
        <taxon>Bacillati</taxon>
        <taxon>Chloroflexota</taxon>
        <taxon>Caldilineae</taxon>
        <taxon>Caldilineales</taxon>
        <taxon>Caldilineaceae</taxon>
    </lineage>
</organism>
<gene>
    <name evidence="5" type="ORF">F4X14_02650</name>
</gene>
<comment type="similarity">
    <text evidence="2">Belongs to the bacterial solute-binding protein 1 family.</text>
</comment>
<proteinExistence type="inferred from homology"/>
<dbReference type="SUPFAM" id="SSF53850">
    <property type="entry name" value="Periplasmic binding protein-like II"/>
    <property type="match status" value="1"/>
</dbReference>
<dbReference type="PANTHER" id="PTHR43649">
    <property type="entry name" value="ARABINOSE-BINDING PROTEIN-RELATED"/>
    <property type="match status" value="1"/>
</dbReference>
<comment type="caution">
    <text evidence="5">The sequence shown here is derived from an EMBL/GenBank/DDBJ whole genome shotgun (WGS) entry which is preliminary data.</text>
</comment>
<evidence type="ECO:0000256" key="4">
    <source>
        <dbReference type="ARBA" id="ARBA00022729"/>
    </source>
</evidence>
<dbReference type="NCBIfam" id="TIGR01409">
    <property type="entry name" value="TAT_signal_seq"/>
    <property type="match status" value="1"/>
</dbReference>
<dbReference type="InterPro" id="IPR006311">
    <property type="entry name" value="TAT_signal"/>
</dbReference>
<dbReference type="AlphaFoldDB" id="A0A6B1D2M2"/>
<dbReference type="PANTHER" id="PTHR43649:SF31">
    <property type="entry name" value="SN-GLYCEROL-3-PHOSPHATE-BINDING PERIPLASMIC PROTEIN UGPB"/>
    <property type="match status" value="1"/>
</dbReference>
<keyword evidence="3" id="KW-0813">Transport</keyword>
<evidence type="ECO:0000313" key="5">
    <source>
        <dbReference type="EMBL" id="MYC93846.1"/>
    </source>
</evidence>
<keyword evidence="4" id="KW-0732">Signal</keyword>
<dbReference type="InterPro" id="IPR019546">
    <property type="entry name" value="TAT_signal_bac_arc"/>
</dbReference>
<evidence type="ECO:0000256" key="3">
    <source>
        <dbReference type="ARBA" id="ARBA00022448"/>
    </source>
</evidence>
<evidence type="ECO:0000256" key="1">
    <source>
        <dbReference type="ARBA" id="ARBA00004196"/>
    </source>
</evidence>
<evidence type="ECO:0000256" key="2">
    <source>
        <dbReference type="ARBA" id="ARBA00008520"/>
    </source>
</evidence>
<dbReference type="EMBL" id="VXMH01000015">
    <property type="protein sequence ID" value="MYC93846.1"/>
    <property type="molecule type" value="Genomic_DNA"/>
</dbReference>
<reference evidence="5" key="1">
    <citation type="submission" date="2019-09" db="EMBL/GenBank/DDBJ databases">
        <title>Characterisation of the sponge microbiome using genome-centric metagenomics.</title>
        <authorList>
            <person name="Engelberts J.P."/>
            <person name="Robbins S.J."/>
            <person name="De Goeij J.M."/>
            <person name="Aranda M."/>
            <person name="Bell S.C."/>
            <person name="Webster N.S."/>
        </authorList>
    </citation>
    <scope>NUCLEOTIDE SEQUENCE</scope>
    <source>
        <strain evidence="5">SB0661_bin_32</strain>
    </source>
</reference>